<evidence type="ECO:0000259" key="1">
    <source>
        <dbReference type="Pfam" id="PF12867"/>
    </source>
</evidence>
<gene>
    <name evidence="2" type="ORF">AN963_21930</name>
</gene>
<reference evidence="2 3" key="1">
    <citation type="submission" date="2015-09" db="EMBL/GenBank/DDBJ databases">
        <title>Genome sequencing project for genomic taxonomy and phylogenomics of Bacillus-like bacteria.</title>
        <authorList>
            <person name="Liu B."/>
            <person name="Wang J."/>
            <person name="Zhu Y."/>
            <person name="Liu G."/>
            <person name="Chen Q."/>
            <person name="Chen Z."/>
            <person name="Lan J."/>
            <person name="Che J."/>
            <person name="Ge C."/>
            <person name="Shi H."/>
            <person name="Pan Z."/>
            <person name="Liu X."/>
        </authorList>
    </citation>
    <scope>NUCLEOTIDE SEQUENCE [LARGE SCALE GENOMIC DNA]</scope>
    <source>
        <strain evidence="2 3">DSM 8552</strain>
    </source>
</reference>
<keyword evidence="3" id="KW-1185">Reference proteome</keyword>
<accession>A0ABR5N0R5</accession>
<dbReference type="SUPFAM" id="SSF109854">
    <property type="entry name" value="DinB/YfiT-like putative metalloenzymes"/>
    <property type="match status" value="1"/>
</dbReference>
<proteinExistence type="predicted"/>
<dbReference type="RefSeq" id="WP_055746676.1">
    <property type="nucleotide sequence ID" value="NZ_LJJB01000013.1"/>
</dbReference>
<dbReference type="InterPro" id="IPR024775">
    <property type="entry name" value="DinB-like"/>
</dbReference>
<protein>
    <recommendedName>
        <fullName evidence="1">DinB-like domain-containing protein</fullName>
    </recommendedName>
</protein>
<dbReference type="Pfam" id="PF12867">
    <property type="entry name" value="DinB_2"/>
    <property type="match status" value="1"/>
</dbReference>
<comment type="caution">
    <text evidence="2">The sequence shown here is derived from an EMBL/GenBank/DDBJ whole genome shotgun (WGS) entry which is preliminary data.</text>
</comment>
<sequence length="158" mass="17390">MSNSSYILDSYDLVRSLTLGALNSTSEEVADIIPAGLNNNIRWNLGHILVTQDFFMYGPSCPHLPANYLALFAAGTNPANWEGDVPSLATLAAQLEEQKARIKETFGDRFDEKLPQPFQLGKKGTMNTFGELFAFSLFHEGMHMNAFATLNKTISAAK</sequence>
<dbReference type="Proteomes" id="UP000051063">
    <property type="component" value="Unassembled WGS sequence"/>
</dbReference>
<evidence type="ECO:0000313" key="3">
    <source>
        <dbReference type="Proteomes" id="UP000051063"/>
    </source>
</evidence>
<evidence type="ECO:0000313" key="2">
    <source>
        <dbReference type="EMBL" id="KQL44092.1"/>
    </source>
</evidence>
<dbReference type="InterPro" id="IPR034660">
    <property type="entry name" value="DinB/YfiT-like"/>
</dbReference>
<organism evidence="2 3">
    <name type="scientific">Brevibacillus choshinensis</name>
    <dbReference type="NCBI Taxonomy" id="54911"/>
    <lineage>
        <taxon>Bacteria</taxon>
        <taxon>Bacillati</taxon>
        <taxon>Bacillota</taxon>
        <taxon>Bacilli</taxon>
        <taxon>Bacillales</taxon>
        <taxon>Paenibacillaceae</taxon>
        <taxon>Brevibacillus</taxon>
    </lineage>
</organism>
<dbReference type="Gene3D" id="1.20.120.450">
    <property type="entry name" value="dinb family like domain"/>
    <property type="match status" value="1"/>
</dbReference>
<dbReference type="EMBL" id="LJJB01000013">
    <property type="protein sequence ID" value="KQL44092.1"/>
    <property type="molecule type" value="Genomic_DNA"/>
</dbReference>
<feature type="domain" description="DinB-like" evidence="1">
    <location>
        <begin position="11"/>
        <end position="145"/>
    </location>
</feature>
<name>A0ABR5N0R5_BRECH</name>